<dbReference type="Proteomes" id="UP000192678">
    <property type="component" value="Unassembled WGS sequence"/>
</dbReference>
<keyword evidence="2" id="KW-1185">Reference proteome</keyword>
<name>A0A1W2F9L2_9SPHI</name>
<evidence type="ECO:0000313" key="1">
    <source>
        <dbReference type="EMBL" id="SMD18647.1"/>
    </source>
</evidence>
<accession>A0A1W2F9L2</accession>
<organism evidence="1 2">
    <name type="scientific">Pedobacter nyackensis</name>
    <dbReference type="NCBI Taxonomy" id="475255"/>
    <lineage>
        <taxon>Bacteria</taxon>
        <taxon>Pseudomonadati</taxon>
        <taxon>Bacteroidota</taxon>
        <taxon>Sphingobacteriia</taxon>
        <taxon>Sphingobacteriales</taxon>
        <taxon>Sphingobacteriaceae</taxon>
        <taxon>Pedobacter</taxon>
    </lineage>
</organism>
<dbReference type="EMBL" id="FWYB01000028">
    <property type="protein sequence ID" value="SMD18647.1"/>
    <property type="molecule type" value="Genomic_DNA"/>
</dbReference>
<evidence type="ECO:0000313" key="2">
    <source>
        <dbReference type="Proteomes" id="UP000192678"/>
    </source>
</evidence>
<reference evidence="1 2" key="1">
    <citation type="submission" date="2017-04" db="EMBL/GenBank/DDBJ databases">
        <authorList>
            <person name="Afonso C.L."/>
            <person name="Miller P.J."/>
            <person name="Scott M.A."/>
            <person name="Spackman E."/>
            <person name="Goraichik I."/>
            <person name="Dimitrov K.M."/>
            <person name="Suarez D.L."/>
            <person name="Swayne D.E."/>
        </authorList>
    </citation>
    <scope>NUCLEOTIDE SEQUENCE [LARGE SCALE GENOMIC DNA]</scope>
    <source>
        <strain evidence="1 2">DSM 19625</strain>
    </source>
</reference>
<sequence>MPGWELENVVEIQRKSPYTFYKPSDSIIDQLIPGEAPNLYSCLILMTLRLPVQNECE</sequence>
<protein>
    <submittedName>
        <fullName evidence="1">Uncharacterized protein</fullName>
    </submittedName>
</protein>
<dbReference type="STRING" id="475255.SAMN04488101_1284"/>
<dbReference type="AlphaFoldDB" id="A0A1W2F9L2"/>
<proteinExistence type="predicted"/>
<gene>
    <name evidence="1" type="ORF">SAMN04488101_1284</name>
</gene>